<dbReference type="PANTHER" id="PTHR34391:SF2">
    <property type="entry name" value="TRP C-TERMINAL DOMAIN-CONTAINING PROTEIN"/>
    <property type="match status" value="1"/>
</dbReference>
<feature type="transmembrane region" description="Helical" evidence="1">
    <location>
        <begin position="178"/>
        <end position="200"/>
    </location>
</feature>
<evidence type="ECO:0000256" key="1">
    <source>
        <dbReference type="SAM" id="Phobius"/>
    </source>
</evidence>
<protein>
    <submittedName>
        <fullName evidence="2">17820_t:CDS:1</fullName>
    </submittedName>
</protein>
<feature type="transmembrane region" description="Helical" evidence="1">
    <location>
        <begin position="279"/>
        <end position="303"/>
    </location>
</feature>
<dbReference type="GO" id="GO:0005794">
    <property type="term" value="C:Golgi apparatus"/>
    <property type="evidence" value="ECO:0007669"/>
    <property type="project" value="TreeGrafter"/>
</dbReference>
<feature type="transmembrane region" description="Helical" evidence="1">
    <location>
        <begin position="22"/>
        <end position="41"/>
    </location>
</feature>
<organism evidence="2 3">
    <name type="scientific">Funneliformis caledonium</name>
    <dbReference type="NCBI Taxonomy" id="1117310"/>
    <lineage>
        <taxon>Eukaryota</taxon>
        <taxon>Fungi</taxon>
        <taxon>Fungi incertae sedis</taxon>
        <taxon>Mucoromycota</taxon>
        <taxon>Glomeromycotina</taxon>
        <taxon>Glomeromycetes</taxon>
        <taxon>Glomerales</taxon>
        <taxon>Glomeraceae</taxon>
        <taxon>Funneliformis</taxon>
    </lineage>
</organism>
<dbReference type="OrthoDB" id="2448307at2759"/>
<keyword evidence="3" id="KW-1185">Reference proteome</keyword>
<dbReference type="InterPro" id="IPR040410">
    <property type="entry name" value="UPF0658_Golgi"/>
</dbReference>
<keyword evidence="1" id="KW-0812">Transmembrane</keyword>
<proteinExistence type="predicted"/>
<evidence type="ECO:0000313" key="2">
    <source>
        <dbReference type="EMBL" id="CAG8485909.1"/>
    </source>
</evidence>
<feature type="transmembrane region" description="Helical" evidence="1">
    <location>
        <begin position="132"/>
        <end position="153"/>
    </location>
</feature>
<keyword evidence="1" id="KW-0472">Membrane</keyword>
<name>A0A9N8WDZ2_9GLOM</name>
<feature type="transmembrane region" description="Helical" evidence="1">
    <location>
        <begin position="84"/>
        <end position="104"/>
    </location>
</feature>
<reference evidence="2" key="1">
    <citation type="submission" date="2021-06" db="EMBL/GenBank/DDBJ databases">
        <authorList>
            <person name="Kallberg Y."/>
            <person name="Tangrot J."/>
            <person name="Rosling A."/>
        </authorList>
    </citation>
    <scope>NUCLEOTIDE SEQUENCE</scope>
    <source>
        <strain evidence="2">UK204</strain>
    </source>
</reference>
<evidence type="ECO:0000313" key="3">
    <source>
        <dbReference type="Proteomes" id="UP000789570"/>
    </source>
</evidence>
<comment type="caution">
    <text evidence="2">The sequence shown here is derived from an EMBL/GenBank/DDBJ whole genome shotgun (WGS) entry which is preliminary data.</text>
</comment>
<feature type="transmembrane region" description="Helical" evidence="1">
    <location>
        <begin position="220"/>
        <end position="240"/>
    </location>
</feature>
<keyword evidence="1" id="KW-1133">Transmembrane helix</keyword>
<dbReference type="PANTHER" id="PTHR34391">
    <property type="entry name" value="UPF0658 GOLGI APPARATUS MEMBRANE PROTEIN C1952.10C-RELATED"/>
    <property type="match status" value="1"/>
</dbReference>
<accession>A0A9N8WDZ2</accession>
<sequence>MSIMSIIDKWFTRRLAKINESIWTRLFILTSLMQTILVIVLETRVFERNNSIRLYVKSFQNTGDLTCKFDSADQRMLRIEQENFIFIIFQLYQLWFCFNAVQIAEVKIWYTDLNNSCSQKFTKQTNTRLYDLPLIITLVTFLLLMGFLAFKLYQQFGWKIYKKIGGSLKIQTIYRRQLILVILLKVDLIFLLLFAIESWMTFALETKTSQLEHLYYVPRIIYYFHRIATFLIIILEIIAYRSIKNECRCGMLIFIFLWMAVIANLILVLIFSIRTAEDSWYFLIVFVSVSIVISTITWVYSILVTKDFGSGLKEILIQYKEKSSQVTIDDGSESPRRISID</sequence>
<feature type="transmembrane region" description="Helical" evidence="1">
    <location>
        <begin position="252"/>
        <end position="273"/>
    </location>
</feature>
<gene>
    <name evidence="2" type="ORF">FCALED_LOCUS2952</name>
</gene>
<dbReference type="AlphaFoldDB" id="A0A9N8WDZ2"/>
<dbReference type="EMBL" id="CAJVPQ010000489">
    <property type="protein sequence ID" value="CAG8485909.1"/>
    <property type="molecule type" value="Genomic_DNA"/>
</dbReference>
<dbReference type="Proteomes" id="UP000789570">
    <property type="component" value="Unassembled WGS sequence"/>
</dbReference>